<dbReference type="PANTHER" id="PTHR45138:SF9">
    <property type="entry name" value="DIGUANYLATE CYCLASE DGCM-RELATED"/>
    <property type="match status" value="1"/>
</dbReference>
<evidence type="ECO:0000259" key="4">
    <source>
        <dbReference type="PROSITE" id="PS50887"/>
    </source>
</evidence>
<evidence type="ECO:0000256" key="3">
    <source>
        <dbReference type="SAM" id="Phobius"/>
    </source>
</evidence>
<dbReference type="Gene3D" id="3.30.70.270">
    <property type="match status" value="1"/>
</dbReference>
<dbReference type="NCBIfam" id="TIGR00254">
    <property type="entry name" value="GGDEF"/>
    <property type="match status" value="1"/>
</dbReference>
<sequence>MKFIFNLQRKYLFMMVGFVVASLAPSGWFLMCRLFNYEATHQGIYLYMFLSTAISLGAFGFIVGSYQDVLFRFLEQDNLTILLNQKAFFRKADHHYQLGVRYKDYLSVIMMDIDNFKDVNDDNNHMVGSAVLKKVGFIISEGLRETDVAARFGGDEFVICLPRTDLVMAGVVAERVRHVIEATTFTYKEFNIKVTASFGVAAMKCTANGSVEMIAERADHLLYKAKDAGRNQVVLDDDPAFFDVEKHGA</sequence>
<feature type="transmembrane region" description="Helical" evidence="3">
    <location>
        <begin position="43"/>
        <end position="63"/>
    </location>
</feature>
<keyword evidence="3" id="KW-0812">Transmembrane</keyword>
<evidence type="ECO:0000256" key="1">
    <source>
        <dbReference type="ARBA" id="ARBA00012528"/>
    </source>
</evidence>
<reference evidence="6" key="1">
    <citation type="submission" date="2017-04" db="EMBL/GenBank/DDBJ databases">
        <authorList>
            <person name="Varghese N."/>
            <person name="Submissions S."/>
        </authorList>
    </citation>
    <scope>NUCLEOTIDE SEQUENCE [LARGE SCALE GENOMIC DNA]</scope>
    <source>
        <strain evidence="6">RKEM611</strain>
    </source>
</reference>
<evidence type="ECO:0000313" key="5">
    <source>
        <dbReference type="EMBL" id="SMF37042.1"/>
    </source>
</evidence>
<dbReference type="PROSITE" id="PS50887">
    <property type="entry name" value="GGDEF"/>
    <property type="match status" value="1"/>
</dbReference>
<dbReference type="EMBL" id="FWZT01000011">
    <property type="protein sequence ID" value="SMF37042.1"/>
    <property type="molecule type" value="Genomic_DNA"/>
</dbReference>
<dbReference type="InterPro" id="IPR000160">
    <property type="entry name" value="GGDEF_dom"/>
</dbReference>
<dbReference type="SMART" id="SM00267">
    <property type="entry name" value="GGDEF"/>
    <property type="match status" value="1"/>
</dbReference>
<name>A0A1Y6BZ85_9BACT</name>
<feature type="domain" description="GGDEF" evidence="4">
    <location>
        <begin position="104"/>
        <end position="238"/>
    </location>
</feature>
<proteinExistence type="predicted"/>
<evidence type="ECO:0000313" key="6">
    <source>
        <dbReference type="Proteomes" id="UP000192907"/>
    </source>
</evidence>
<dbReference type="CDD" id="cd01949">
    <property type="entry name" value="GGDEF"/>
    <property type="match status" value="1"/>
</dbReference>
<dbReference type="Pfam" id="PF00990">
    <property type="entry name" value="GGDEF"/>
    <property type="match status" value="1"/>
</dbReference>
<keyword evidence="3" id="KW-1133">Transmembrane helix</keyword>
<dbReference type="Proteomes" id="UP000192907">
    <property type="component" value="Unassembled WGS sequence"/>
</dbReference>
<dbReference type="PANTHER" id="PTHR45138">
    <property type="entry name" value="REGULATORY COMPONENTS OF SENSORY TRANSDUCTION SYSTEM"/>
    <property type="match status" value="1"/>
</dbReference>
<organism evidence="5 6">
    <name type="scientific">Pseudobacteriovorax antillogorgiicola</name>
    <dbReference type="NCBI Taxonomy" id="1513793"/>
    <lineage>
        <taxon>Bacteria</taxon>
        <taxon>Pseudomonadati</taxon>
        <taxon>Bdellovibrionota</taxon>
        <taxon>Oligoflexia</taxon>
        <taxon>Oligoflexales</taxon>
        <taxon>Pseudobacteriovoracaceae</taxon>
        <taxon>Pseudobacteriovorax</taxon>
    </lineage>
</organism>
<evidence type="ECO:0000256" key="2">
    <source>
        <dbReference type="ARBA" id="ARBA00034247"/>
    </source>
</evidence>
<comment type="catalytic activity">
    <reaction evidence="2">
        <text>2 GTP = 3',3'-c-di-GMP + 2 diphosphate</text>
        <dbReference type="Rhea" id="RHEA:24898"/>
        <dbReference type="ChEBI" id="CHEBI:33019"/>
        <dbReference type="ChEBI" id="CHEBI:37565"/>
        <dbReference type="ChEBI" id="CHEBI:58805"/>
        <dbReference type="EC" id="2.7.7.65"/>
    </reaction>
</comment>
<dbReference type="EC" id="2.7.7.65" evidence="1"/>
<dbReference type="InterPro" id="IPR050469">
    <property type="entry name" value="Diguanylate_Cyclase"/>
</dbReference>
<protein>
    <recommendedName>
        <fullName evidence="1">diguanylate cyclase</fullName>
        <ecNumber evidence="1">2.7.7.65</ecNumber>
    </recommendedName>
</protein>
<keyword evidence="3" id="KW-0472">Membrane</keyword>
<accession>A0A1Y6BZ85</accession>
<dbReference type="InterPro" id="IPR029787">
    <property type="entry name" value="Nucleotide_cyclase"/>
</dbReference>
<dbReference type="RefSeq" id="WP_159455401.1">
    <property type="nucleotide sequence ID" value="NZ_FWZT01000011.1"/>
</dbReference>
<keyword evidence="6" id="KW-1185">Reference proteome</keyword>
<gene>
    <name evidence="5" type="ORF">SAMN06296036_11176</name>
</gene>
<dbReference type="AlphaFoldDB" id="A0A1Y6BZ85"/>
<feature type="transmembrane region" description="Helical" evidence="3">
    <location>
        <begin position="12"/>
        <end position="31"/>
    </location>
</feature>
<dbReference type="FunFam" id="3.30.70.270:FF:000001">
    <property type="entry name" value="Diguanylate cyclase domain protein"/>
    <property type="match status" value="1"/>
</dbReference>
<dbReference type="InterPro" id="IPR043128">
    <property type="entry name" value="Rev_trsase/Diguanyl_cyclase"/>
</dbReference>
<dbReference type="SUPFAM" id="SSF55073">
    <property type="entry name" value="Nucleotide cyclase"/>
    <property type="match status" value="1"/>
</dbReference>
<dbReference type="STRING" id="1513793.SAMN06296036_11176"/>
<dbReference type="GO" id="GO:0052621">
    <property type="term" value="F:diguanylate cyclase activity"/>
    <property type="evidence" value="ECO:0007669"/>
    <property type="project" value="UniProtKB-EC"/>
</dbReference>